<feature type="transmembrane region" description="Helical" evidence="1">
    <location>
        <begin position="21"/>
        <end position="40"/>
    </location>
</feature>
<feature type="transmembrane region" description="Helical" evidence="1">
    <location>
        <begin position="52"/>
        <end position="70"/>
    </location>
</feature>
<keyword evidence="1" id="KW-0812">Transmembrane</keyword>
<evidence type="ECO:0000313" key="3">
    <source>
        <dbReference type="Proteomes" id="UP000007882"/>
    </source>
</evidence>
<evidence type="ECO:0000256" key="1">
    <source>
        <dbReference type="SAM" id="Phobius"/>
    </source>
</evidence>
<dbReference type="EMBL" id="AP012319">
    <property type="protein sequence ID" value="BAL89066.1"/>
    <property type="molecule type" value="Genomic_DNA"/>
</dbReference>
<keyword evidence="1" id="KW-1133">Transmembrane helix</keyword>
<reference evidence="2 3" key="1">
    <citation type="submission" date="2012-02" db="EMBL/GenBank/DDBJ databases">
        <title>Complete genome sequence of Actinoplanes missouriensis 431 (= NBRC 102363).</title>
        <authorList>
            <person name="Ohnishi Y."/>
            <person name="Ishikawa J."/>
            <person name="Sekine M."/>
            <person name="Hosoyama A."/>
            <person name="Harada T."/>
            <person name="Narita H."/>
            <person name="Hata T."/>
            <person name="Konno Y."/>
            <person name="Tutikane K."/>
            <person name="Fujita N."/>
            <person name="Horinouchi S."/>
            <person name="Hayakawa M."/>
        </authorList>
    </citation>
    <scope>NUCLEOTIDE SEQUENCE [LARGE SCALE GENOMIC DNA]</scope>
    <source>
        <strain evidence="3">ATCC 14538 / DSM 43046 / CBS 188.64 / JCM 3121 / NBRC 102363 / NCIMB 12654 / NRRL B-3342 / UNCC 431</strain>
    </source>
</reference>
<dbReference type="AlphaFoldDB" id="I0H7S9"/>
<dbReference type="PATRIC" id="fig|512565.3.peg.3838"/>
<dbReference type="Proteomes" id="UP000007882">
    <property type="component" value="Chromosome"/>
</dbReference>
<accession>I0H7S9</accession>
<keyword evidence="1" id="KW-0472">Membrane</keyword>
<dbReference type="KEGG" id="ams:AMIS_38460"/>
<keyword evidence="3" id="KW-1185">Reference proteome</keyword>
<gene>
    <name evidence="2" type="ordered locus">AMIS_38460</name>
</gene>
<dbReference type="HOGENOM" id="CLU_2217369_0_0_11"/>
<organism evidence="2 3">
    <name type="scientific">Actinoplanes missouriensis (strain ATCC 14538 / DSM 43046 / CBS 188.64 / JCM 3121 / NBRC 102363 / NCIMB 12654 / NRRL B-3342 / UNCC 431)</name>
    <dbReference type="NCBI Taxonomy" id="512565"/>
    <lineage>
        <taxon>Bacteria</taxon>
        <taxon>Bacillati</taxon>
        <taxon>Actinomycetota</taxon>
        <taxon>Actinomycetes</taxon>
        <taxon>Micromonosporales</taxon>
        <taxon>Micromonosporaceae</taxon>
        <taxon>Actinoplanes</taxon>
    </lineage>
</organism>
<protein>
    <submittedName>
        <fullName evidence="2">Uncharacterized protein</fullName>
    </submittedName>
</protein>
<proteinExistence type="predicted"/>
<name>I0H7S9_ACTM4</name>
<feature type="transmembrane region" description="Helical" evidence="1">
    <location>
        <begin position="82"/>
        <end position="105"/>
    </location>
</feature>
<sequence length="106" mass="11364">MVSAMSNMNRRAGLAYHTPTGLFWVALTGLYAVITWWGVARAHMAVTATADTVLFIGAGLCCFVAVMDAEDAWSNFRRQKRLAVICGMLLGVSLAAGLVLGWWAAA</sequence>
<evidence type="ECO:0000313" key="2">
    <source>
        <dbReference type="EMBL" id="BAL89066.1"/>
    </source>
</evidence>